<feature type="region of interest" description="Disordered" evidence="1">
    <location>
        <begin position="143"/>
        <end position="173"/>
    </location>
</feature>
<protein>
    <submittedName>
        <fullName evidence="3">AMP-binding protein</fullName>
    </submittedName>
</protein>
<dbReference type="RefSeq" id="WP_334573767.1">
    <property type="nucleotide sequence ID" value="NZ_JBEZVE010000053.1"/>
</dbReference>
<feature type="domain" description="AMP-dependent synthetase/ligase" evidence="2">
    <location>
        <begin position="32"/>
        <end position="111"/>
    </location>
</feature>
<dbReference type="PANTHER" id="PTHR43767">
    <property type="entry name" value="LONG-CHAIN-FATTY-ACID--COA LIGASE"/>
    <property type="match status" value="1"/>
</dbReference>
<comment type="caution">
    <text evidence="3">The sequence shown here is derived from an EMBL/GenBank/DDBJ whole genome shotgun (WGS) entry which is preliminary data.</text>
</comment>
<dbReference type="InterPro" id="IPR050237">
    <property type="entry name" value="ATP-dep_AMP-bd_enzyme"/>
</dbReference>
<organism evidence="3 4">
    <name type="scientific">Streptomyces sp. 900129855</name>
    <dbReference type="NCBI Taxonomy" id="3155129"/>
    <lineage>
        <taxon>Bacteria</taxon>
        <taxon>Bacillati</taxon>
        <taxon>Actinomycetota</taxon>
        <taxon>Actinomycetes</taxon>
        <taxon>Kitasatosporales</taxon>
        <taxon>Streptomycetaceae</taxon>
        <taxon>Streptomyces</taxon>
    </lineage>
</organism>
<dbReference type="InterPro" id="IPR000873">
    <property type="entry name" value="AMP-dep_synth/lig_dom"/>
</dbReference>
<sequence>MSAADRVAELTATFAVPSLDVAGLLYDRHPADHVTFTVVDGNGNGNASRLTFGDVAANSNRCARAQQGLGVGPGDRAATLTDKSTDLATDILAIWRLGAVYVPLFTAFAPQGHRPAPGRLGCARRGRRPGPAATEAVTELCEDGVGGHGRRNAGNDQLGDVAEDLGGRSVRKA</sequence>
<dbReference type="EMBL" id="JBEZVE010000053">
    <property type="protein sequence ID" value="MEU3787780.1"/>
    <property type="molecule type" value="Genomic_DNA"/>
</dbReference>
<dbReference type="SUPFAM" id="SSF56801">
    <property type="entry name" value="Acetyl-CoA synthetase-like"/>
    <property type="match status" value="1"/>
</dbReference>
<name>A0ABV2ZYV5_9ACTN</name>
<dbReference type="PANTHER" id="PTHR43767:SF1">
    <property type="entry name" value="NONRIBOSOMAL PEPTIDE SYNTHASE PES1 (EUROFUNG)-RELATED"/>
    <property type="match status" value="1"/>
</dbReference>
<evidence type="ECO:0000256" key="1">
    <source>
        <dbReference type="SAM" id="MobiDB-lite"/>
    </source>
</evidence>
<dbReference type="InterPro" id="IPR042099">
    <property type="entry name" value="ANL_N_sf"/>
</dbReference>
<feature type="region of interest" description="Disordered" evidence="1">
    <location>
        <begin position="115"/>
        <end position="134"/>
    </location>
</feature>
<keyword evidence="4" id="KW-1185">Reference proteome</keyword>
<dbReference type="Pfam" id="PF00501">
    <property type="entry name" value="AMP-binding"/>
    <property type="match status" value="1"/>
</dbReference>
<proteinExistence type="predicted"/>
<accession>A0ABV2ZYV5</accession>
<dbReference type="Gene3D" id="3.40.50.12780">
    <property type="entry name" value="N-terminal domain of ligase-like"/>
    <property type="match status" value="1"/>
</dbReference>
<evidence type="ECO:0000259" key="2">
    <source>
        <dbReference type="Pfam" id="PF00501"/>
    </source>
</evidence>
<evidence type="ECO:0000313" key="4">
    <source>
        <dbReference type="Proteomes" id="UP001550739"/>
    </source>
</evidence>
<dbReference type="Proteomes" id="UP001550739">
    <property type="component" value="Unassembled WGS sequence"/>
</dbReference>
<reference evidence="3 4" key="1">
    <citation type="submission" date="2024-06" db="EMBL/GenBank/DDBJ databases">
        <title>The Natural Products Discovery Center: Release of the First 8490 Sequenced Strains for Exploring Actinobacteria Biosynthetic Diversity.</title>
        <authorList>
            <person name="Kalkreuter E."/>
            <person name="Kautsar S.A."/>
            <person name="Yang D."/>
            <person name="Bader C.D."/>
            <person name="Teijaro C.N."/>
            <person name="Fluegel L."/>
            <person name="Davis C.M."/>
            <person name="Simpson J.R."/>
            <person name="Lauterbach L."/>
            <person name="Steele A.D."/>
            <person name="Gui C."/>
            <person name="Meng S."/>
            <person name="Li G."/>
            <person name="Viehrig K."/>
            <person name="Ye F."/>
            <person name="Su P."/>
            <person name="Kiefer A.F."/>
            <person name="Nichols A."/>
            <person name="Cepeda A.J."/>
            <person name="Yan W."/>
            <person name="Fan B."/>
            <person name="Jiang Y."/>
            <person name="Adhikari A."/>
            <person name="Zheng C.-J."/>
            <person name="Schuster L."/>
            <person name="Cowan T.M."/>
            <person name="Smanski M.J."/>
            <person name="Chevrette M.G."/>
            <person name="De Carvalho L.P.S."/>
            <person name="Shen B."/>
        </authorList>
    </citation>
    <scope>NUCLEOTIDE SEQUENCE [LARGE SCALE GENOMIC DNA]</scope>
    <source>
        <strain evidence="3 4">NPDC033843</strain>
    </source>
</reference>
<gene>
    <name evidence="3" type="ORF">AB0E89_45975</name>
</gene>
<evidence type="ECO:0000313" key="3">
    <source>
        <dbReference type="EMBL" id="MEU3787780.1"/>
    </source>
</evidence>